<dbReference type="Pfam" id="PF12080">
    <property type="entry name" value="GldM_4th"/>
    <property type="match status" value="1"/>
</dbReference>
<dbReference type="Pfam" id="PF21602">
    <property type="entry name" value="GldM_3rd"/>
    <property type="match status" value="1"/>
</dbReference>
<dbReference type="InterPro" id="IPR048406">
    <property type="entry name" value="GldM_Ig-like-2"/>
</dbReference>
<gene>
    <name evidence="6" type="primary">gldM</name>
    <name evidence="6" type="ORF">IAB08_02705</name>
</gene>
<keyword evidence="1" id="KW-0732">Signal</keyword>
<protein>
    <submittedName>
        <fullName evidence="6">Gliding motility protein GldM</fullName>
    </submittedName>
</protein>
<dbReference type="InterPro" id="IPR048405">
    <property type="entry name" value="GldM_Ig-like-1"/>
</dbReference>
<evidence type="ECO:0000259" key="2">
    <source>
        <dbReference type="Pfam" id="PF12080"/>
    </source>
</evidence>
<sequence length="514" mass="57004">MIGMMYLVLTAMLALNVSTEVLKSFITVNDAMEKTNKDYTERNEGLYAVFQRAYAANEAKVADQWNKAQQVRTRTAELYDFIQQTKYELIAKTEGVSIEEAKTLHPNDFSKQDNYDIPTNFFMGSEILKDGRAYVLHDKIDEYVSFLQNILGNDTSKVSLKALDVNEDYRDASGTPLSWEAFNFSHTIIVADLALLNRLQTTIRNTESDVVSQLYSSVSEDDFKFDTISARVVPTTSNIVVGTDFEADIFVAAFDSRSKITATINGEKYEGESGSIRYRIPATSAGEKVLRGTIDVPGTFGVKSYPFEYTYHVNQPIATVSADAMNVFYLGIKNPVSAMAAGVADKDIRVTISEGTLEKTGPGQYTALVKNVNVDKTKTVEIKVYARNGQGEKLMGSKQFRLKRVPDPVASIHGKESGLKEIRKNELLVAGGLDVEMKDFDFDVPDLKIVSFKVRLAQNGSLSSSMPSKGDKFSSEIVQMLQQSRRGNLVMFSDIVAQMPDGPRTLGDFTVSIE</sequence>
<evidence type="ECO:0000256" key="1">
    <source>
        <dbReference type="SAM" id="SignalP"/>
    </source>
</evidence>
<feature type="domain" description="Gliding motility-associated protein GldM C-terminal" evidence="2">
    <location>
        <begin position="406"/>
        <end position="500"/>
    </location>
</feature>
<comment type="caution">
    <text evidence="6">The sequence shown here is derived from an EMBL/GenBank/DDBJ whole genome shotgun (WGS) entry which is preliminary data.</text>
</comment>
<dbReference type="EMBL" id="JADIMZ010000034">
    <property type="protein sequence ID" value="MBO8432191.1"/>
    <property type="molecule type" value="Genomic_DNA"/>
</dbReference>
<dbReference type="InterPro" id="IPR022720">
    <property type="entry name" value="Motility-assoc_prot_GldM_N"/>
</dbReference>
<organism evidence="6 7">
    <name type="scientific">Candidatus Pullibacteroides excrementavium</name>
    <dbReference type="NCBI Taxonomy" id="2840905"/>
    <lineage>
        <taxon>Bacteria</taxon>
        <taxon>Pseudomonadati</taxon>
        <taxon>Bacteroidota</taxon>
        <taxon>Bacteroidia</taxon>
        <taxon>Bacteroidales</taxon>
        <taxon>Candidatus Pullibacteroides</taxon>
    </lineage>
</organism>
<dbReference type="AlphaFoldDB" id="A0A9D9DRF4"/>
<feature type="domain" description="Gliding motility-associated protein GldM N-terminal" evidence="3">
    <location>
        <begin position="20"/>
        <end position="216"/>
    </location>
</feature>
<reference evidence="6" key="1">
    <citation type="submission" date="2020-10" db="EMBL/GenBank/DDBJ databases">
        <authorList>
            <person name="Gilroy R."/>
        </authorList>
    </citation>
    <scope>NUCLEOTIDE SEQUENCE</scope>
    <source>
        <strain evidence="6">2889</strain>
    </source>
</reference>
<proteinExistence type="predicted"/>
<evidence type="ECO:0000313" key="7">
    <source>
        <dbReference type="Proteomes" id="UP000823612"/>
    </source>
</evidence>
<name>A0A9D9DRF4_9BACT</name>
<evidence type="ECO:0000259" key="4">
    <source>
        <dbReference type="Pfam" id="PF21601"/>
    </source>
</evidence>
<dbReference type="Pfam" id="PF12081">
    <property type="entry name" value="GldM_1st"/>
    <property type="match status" value="1"/>
</dbReference>
<feature type="domain" description="Gliding motility-associated protein GldM first immunoglobulin-like" evidence="4">
    <location>
        <begin position="220"/>
        <end position="313"/>
    </location>
</feature>
<dbReference type="InterPro" id="IPR022719">
    <property type="entry name" value="Motility-assoc_prot_GldM_C"/>
</dbReference>
<dbReference type="Proteomes" id="UP000823612">
    <property type="component" value="Unassembled WGS sequence"/>
</dbReference>
<feature type="chain" id="PRO_5038538147" evidence="1">
    <location>
        <begin position="20"/>
        <end position="514"/>
    </location>
</feature>
<dbReference type="InterPro" id="IPR019859">
    <property type="entry name" value="Motility-assoc_prot_GldM"/>
</dbReference>
<evidence type="ECO:0000259" key="5">
    <source>
        <dbReference type="Pfam" id="PF21602"/>
    </source>
</evidence>
<reference evidence="6" key="2">
    <citation type="journal article" date="2021" name="PeerJ">
        <title>Extensive microbial diversity within the chicken gut microbiome revealed by metagenomics and culture.</title>
        <authorList>
            <person name="Gilroy R."/>
            <person name="Ravi A."/>
            <person name="Getino M."/>
            <person name="Pursley I."/>
            <person name="Horton D.L."/>
            <person name="Alikhan N.F."/>
            <person name="Baker D."/>
            <person name="Gharbi K."/>
            <person name="Hall N."/>
            <person name="Watson M."/>
            <person name="Adriaenssens E.M."/>
            <person name="Foster-Nyarko E."/>
            <person name="Jarju S."/>
            <person name="Secka A."/>
            <person name="Antonio M."/>
            <person name="Oren A."/>
            <person name="Chaudhuri R.R."/>
            <person name="La Ragione R."/>
            <person name="Hildebrand F."/>
            <person name="Pallen M.J."/>
        </authorList>
    </citation>
    <scope>NUCLEOTIDE SEQUENCE</scope>
    <source>
        <strain evidence="6">2889</strain>
    </source>
</reference>
<feature type="signal peptide" evidence="1">
    <location>
        <begin position="1"/>
        <end position="19"/>
    </location>
</feature>
<feature type="domain" description="Gliding motility-associated protein GldM second immunoglobulin-like" evidence="5">
    <location>
        <begin position="318"/>
        <end position="403"/>
    </location>
</feature>
<evidence type="ECO:0000313" key="6">
    <source>
        <dbReference type="EMBL" id="MBO8432191.1"/>
    </source>
</evidence>
<accession>A0A9D9DRF4</accession>
<evidence type="ECO:0000259" key="3">
    <source>
        <dbReference type="Pfam" id="PF12081"/>
    </source>
</evidence>
<dbReference type="Pfam" id="PF21601">
    <property type="entry name" value="GldM_2nd"/>
    <property type="match status" value="1"/>
</dbReference>
<dbReference type="NCBIfam" id="TIGR03517">
    <property type="entry name" value="GldM_gliding"/>
    <property type="match status" value="1"/>
</dbReference>